<organism evidence="5 6">
    <name type="scientific">Intrasporangium calvum (strain ATCC 23552 / DSM 43043 / JCM 3097 / NBRC 12989 / NCIMB 10167 / NRRL B-3866 / 7 KIP)</name>
    <dbReference type="NCBI Taxonomy" id="710696"/>
    <lineage>
        <taxon>Bacteria</taxon>
        <taxon>Bacillati</taxon>
        <taxon>Actinomycetota</taxon>
        <taxon>Actinomycetes</taxon>
        <taxon>Micrococcales</taxon>
        <taxon>Intrasporangiaceae</taxon>
        <taxon>Intrasporangium</taxon>
    </lineage>
</organism>
<keyword evidence="4" id="KW-1133">Transmembrane helix</keyword>
<dbReference type="Proteomes" id="UP000008914">
    <property type="component" value="Chromosome"/>
</dbReference>
<sequence>MLTLFLRLGVAVLVVGLVAVGFLYYKDQYVTPAPSMLQQQINLTEAAVRKSPNNVDARLQLGLVYQQAKRYEDAVAQFEQVLKVAPDSKDALVAKGYALLEKGDLAGATAPLTKVIKASRKGEFASSDSLLGAAYYYLGVIAIKQQKPELAIEQLSHSLNIAPTDSDAMYQVGLAQLQQGKPEKAVATFKNALRFVPTGWCEPYQQLQTAYTTMKKPELASYAAAMVAFCGKHVDEAKTQLAALTKGPAAVDALLGLGLIAETESDTKGAVAWYQKALAKDPTNVSAMSSLSALGETPASTAKK</sequence>
<dbReference type="STRING" id="710696.Intca_1880"/>
<accession>E6SBA3</accession>
<keyword evidence="6" id="KW-1185">Reference proteome</keyword>
<proteinExistence type="predicted"/>
<feature type="repeat" description="TPR" evidence="3">
    <location>
        <begin position="166"/>
        <end position="199"/>
    </location>
</feature>
<gene>
    <name evidence="5" type="ordered locus">Intca_1880</name>
</gene>
<reference evidence="5 6" key="1">
    <citation type="journal article" date="2010" name="Stand. Genomic Sci.">
        <title>Complete genome sequence of Intrasporangium calvum type strain (7 KIP).</title>
        <authorList>
            <person name="Del Rio T.G."/>
            <person name="Chertkov O."/>
            <person name="Yasawong M."/>
            <person name="Lucas S."/>
            <person name="Deshpande S."/>
            <person name="Cheng J.F."/>
            <person name="Detter C."/>
            <person name="Tapia R."/>
            <person name="Han C."/>
            <person name="Goodwin L."/>
            <person name="Pitluck S."/>
            <person name="Liolios K."/>
            <person name="Ivanova N."/>
            <person name="Mavromatis K."/>
            <person name="Pati A."/>
            <person name="Chen A."/>
            <person name="Palaniappan K."/>
            <person name="Land M."/>
            <person name="Hauser L."/>
            <person name="Chang Y.J."/>
            <person name="Jeffries C.D."/>
            <person name="Rohde M."/>
            <person name="Pukall R."/>
            <person name="Sikorski J."/>
            <person name="Goker M."/>
            <person name="Woyke T."/>
            <person name="Bristow J."/>
            <person name="Eisen J.A."/>
            <person name="Markowitz V."/>
            <person name="Hugenholtz P."/>
            <person name="Kyrpides N.C."/>
            <person name="Klenk H.P."/>
            <person name="Lapidus A."/>
        </authorList>
    </citation>
    <scope>NUCLEOTIDE SEQUENCE [LARGE SCALE GENOMIC DNA]</scope>
    <source>
        <strain evidence="6">ATCC 23552 / DSM 43043 / JCM 3097 / NBRC 12989 / 7 KIP</strain>
    </source>
</reference>
<dbReference type="InterPro" id="IPR019734">
    <property type="entry name" value="TPR_rpt"/>
</dbReference>
<feature type="transmembrane region" description="Helical" evidence="4">
    <location>
        <begin position="6"/>
        <end position="25"/>
    </location>
</feature>
<evidence type="ECO:0000256" key="3">
    <source>
        <dbReference type="PROSITE-ProRule" id="PRU00339"/>
    </source>
</evidence>
<dbReference type="Pfam" id="PF13174">
    <property type="entry name" value="TPR_6"/>
    <property type="match status" value="1"/>
</dbReference>
<dbReference type="PANTHER" id="PTHR44943">
    <property type="entry name" value="CELLULOSE SYNTHASE OPERON PROTEIN C"/>
    <property type="match status" value="1"/>
</dbReference>
<evidence type="ECO:0000313" key="5">
    <source>
        <dbReference type="EMBL" id="ADU48391.1"/>
    </source>
</evidence>
<name>E6SBA3_INTC7</name>
<dbReference type="PANTHER" id="PTHR44943:SF5">
    <property type="entry name" value="BLL7697 PROTEIN"/>
    <property type="match status" value="1"/>
</dbReference>
<keyword evidence="4" id="KW-0812">Transmembrane</keyword>
<dbReference type="InterPro" id="IPR011990">
    <property type="entry name" value="TPR-like_helical_dom_sf"/>
</dbReference>
<keyword evidence="2 3" id="KW-0802">TPR repeat</keyword>
<evidence type="ECO:0000256" key="1">
    <source>
        <dbReference type="ARBA" id="ARBA00022737"/>
    </source>
</evidence>
<evidence type="ECO:0000256" key="2">
    <source>
        <dbReference type="ARBA" id="ARBA00022803"/>
    </source>
</evidence>
<dbReference type="HOGENOM" id="CLU_914578_0_0_11"/>
<dbReference type="PROSITE" id="PS50005">
    <property type="entry name" value="TPR"/>
    <property type="match status" value="4"/>
</dbReference>
<dbReference type="AlphaFoldDB" id="E6SBA3"/>
<evidence type="ECO:0000313" key="6">
    <source>
        <dbReference type="Proteomes" id="UP000008914"/>
    </source>
</evidence>
<feature type="repeat" description="TPR" evidence="3">
    <location>
        <begin position="132"/>
        <end position="165"/>
    </location>
</feature>
<keyword evidence="4" id="KW-0472">Membrane</keyword>
<dbReference type="SMART" id="SM00028">
    <property type="entry name" value="TPR"/>
    <property type="match status" value="4"/>
</dbReference>
<dbReference type="EMBL" id="CP002343">
    <property type="protein sequence ID" value="ADU48391.1"/>
    <property type="molecule type" value="Genomic_DNA"/>
</dbReference>
<dbReference type="InterPro" id="IPR051685">
    <property type="entry name" value="Ycf3/AcsC/BcsC/TPR_MFPF"/>
</dbReference>
<evidence type="ECO:0000256" key="4">
    <source>
        <dbReference type="SAM" id="Phobius"/>
    </source>
</evidence>
<dbReference type="eggNOG" id="COG0457">
    <property type="taxonomic scope" value="Bacteria"/>
</dbReference>
<dbReference type="KEGG" id="ica:Intca_1880"/>
<feature type="repeat" description="TPR" evidence="3">
    <location>
        <begin position="55"/>
        <end position="88"/>
    </location>
</feature>
<dbReference type="Gene3D" id="1.25.40.10">
    <property type="entry name" value="Tetratricopeptide repeat domain"/>
    <property type="match status" value="2"/>
</dbReference>
<dbReference type="SUPFAM" id="SSF48452">
    <property type="entry name" value="TPR-like"/>
    <property type="match status" value="2"/>
</dbReference>
<keyword evidence="1" id="KW-0677">Repeat</keyword>
<dbReference type="Pfam" id="PF13432">
    <property type="entry name" value="TPR_16"/>
    <property type="match status" value="2"/>
</dbReference>
<protein>
    <submittedName>
        <fullName evidence="5">Tetratricopeptide TPR_1 repeat-containing protein</fullName>
    </submittedName>
</protein>
<feature type="repeat" description="TPR" evidence="3">
    <location>
        <begin position="251"/>
        <end position="284"/>
    </location>
</feature>
<dbReference type="RefSeq" id="WP_013492706.1">
    <property type="nucleotide sequence ID" value="NC_014830.1"/>
</dbReference>
<dbReference type="PROSITE" id="PS50293">
    <property type="entry name" value="TPR_REGION"/>
    <property type="match status" value="1"/>
</dbReference>